<protein>
    <submittedName>
        <fullName evidence="3">YceI family protein</fullName>
    </submittedName>
</protein>
<organism evidence="3 4">
    <name type="scientific">Hymenobacter fodinae</name>
    <dbReference type="NCBI Taxonomy" id="2510796"/>
    <lineage>
        <taxon>Bacteria</taxon>
        <taxon>Pseudomonadati</taxon>
        <taxon>Bacteroidota</taxon>
        <taxon>Cytophagia</taxon>
        <taxon>Cytophagales</taxon>
        <taxon>Hymenobacteraceae</taxon>
        <taxon>Hymenobacter</taxon>
    </lineage>
</organism>
<dbReference type="AlphaFoldDB" id="A0A4Z0P841"/>
<feature type="chain" id="PRO_5021242497" evidence="1">
    <location>
        <begin position="22"/>
        <end position="215"/>
    </location>
</feature>
<evidence type="ECO:0000259" key="2">
    <source>
        <dbReference type="SMART" id="SM00867"/>
    </source>
</evidence>
<dbReference type="OrthoDB" id="951410at2"/>
<keyword evidence="1" id="KW-0732">Signal</keyword>
<evidence type="ECO:0000313" key="4">
    <source>
        <dbReference type="Proteomes" id="UP000298337"/>
    </source>
</evidence>
<sequence length="215" mass="22408">MKKIVLPALLAAALFAAPAFAGQPVAKKAAVSAVKPADKVYKLQPQLSTLGWDGKAVTHGHNGTVQFSGGELLVRGNQLVGGNVTVDMKSIKATDIKDADTHTKFMGHITSDDFFSVASNPTATFKITKVAYIKGAAADANNANITGDLTIKGKTNSITFPAKVGVKNGVAAASGTATVDRTKFDIKYGSKSFFDGIGDKAINDDFTLSFNVIAK</sequence>
<dbReference type="SUPFAM" id="SSF101874">
    <property type="entry name" value="YceI-like"/>
    <property type="match status" value="1"/>
</dbReference>
<proteinExistence type="predicted"/>
<feature type="domain" description="Lipid/polyisoprenoid-binding YceI-like" evidence="2">
    <location>
        <begin position="40"/>
        <end position="215"/>
    </location>
</feature>
<dbReference type="PANTHER" id="PTHR34406:SF1">
    <property type="entry name" value="PROTEIN YCEI"/>
    <property type="match status" value="1"/>
</dbReference>
<evidence type="ECO:0000313" key="3">
    <source>
        <dbReference type="EMBL" id="TGE08115.1"/>
    </source>
</evidence>
<dbReference type="InterPro" id="IPR007372">
    <property type="entry name" value="Lipid/polyisoprenoid-bd_YceI"/>
</dbReference>
<dbReference type="Gene3D" id="2.40.128.110">
    <property type="entry name" value="Lipid/polyisoprenoid-binding, YceI-like"/>
    <property type="match status" value="1"/>
</dbReference>
<gene>
    <name evidence="3" type="ORF">EU556_10310</name>
</gene>
<accession>A0A4Z0P841</accession>
<evidence type="ECO:0000256" key="1">
    <source>
        <dbReference type="SAM" id="SignalP"/>
    </source>
</evidence>
<comment type="caution">
    <text evidence="3">The sequence shown here is derived from an EMBL/GenBank/DDBJ whole genome shotgun (WGS) entry which is preliminary data.</text>
</comment>
<feature type="signal peptide" evidence="1">
    <location>
        <begin position="1"/>
        <end position="21"/>
    </location>
</feature>
<dbReference type="EMBL" id="SRLA01000002">
    <property type="protein sequence ID" value="TGE08115.1"/>
    <property type="molecule type" value="Genomic_DNA"/>
</dbReference>
<keyword evidence="4" id="KW-1185">Reference proteome</keyword>
<dbReference type="Pfam" id="PF04264">
    <property type="entry name" value="YceI"/>
    <property type="match status" value="1"/>
</dbReference>
<dbReference type="RefSeq" id="WP_135433831.1">
    <property type="nucleotide sequence ID" value="NZ_SRLA01000002.1"/>
</dbReference>
<reference evidence="3 4" key="1">
    <citation type="submission" date="2019-04" db="EMBL/GenBank/DDBJ databases">
        <authorList>
            <person name="Feng G."/>
            <person name="Zhang J."/>
            <person name="Zhu H."/>
        </authorList>
    </citation>
    <scope>NUCLEOTIDE SEQUENCE [LARGE SCALE GENOMIC DNA]</scope>
    <source>
        <strain evidence="3 4">92R-1</strain>
    </source>
</reference>
<name>A0A4Z0P841_9BACT</name>
<dbReference type="PANTHER" id="PTHR34406">
    <property type="entry name" value="PROTEIN YCEI"/>
    <property type="match status" value="1"/>
</dbReference>
<dbReference type="InterPro" id="IPR036761">
    <property type="entry name" value="TTHA0802/YceI-like_sf"/>
</dbReference>
<dbReference type="Proteomes" id="UP000298337">
    <property type="component" value="Unassembled WGS sequence"/>
</dbReference>
<dbReference type="SMART" id="SM00867">
    <property type="entry name" value="YceI"/>
    <property type="match status" value="1"/>
</dbReference>